<dbReference type="InterPro" id="IPR000742">
    <property type="entry name" value="EGF"/>
</dbReference>
<organism evidence="5 6">
    <name type="scientific">Xenoophorus captivus</name>
    <dbReference type="NCBI Taxonomy" id="1517983"/>
    <lineage>
        <taxon>Eukaryota</taxon>
        <taxon>Metazoa</taxon>
        <taxon>Chordata</taxon>
        <taxon>Craniata</taxon>
        <taxon>Vertebrata</taxon>
        <taxon>Euteleostomi</taxon>
        <taxon>Actinopterygii</taxon>
        <taxon>Neopterygii</taxon>
        <taxon>Teleostei</taxon>
        <taxon>Neoteleostei</taxon>
        <taxon>Acanthomorphata</taxon>
        <taxon>Ovalentaria</taxon>
        <taxon>Atherinomorphae</taxon>
        <taxon>Cyprinodontiformes</taxon>
        <taxon>Goodeidae</taxon>
        <taxon>Xenoophorus</taxon>
    </lineage>
</organism>
<proteinExistence type="predicted"/>
<evidence type="ECO:0000313" key="6">
    <source>
        <dbReference type="Proteomes" id="UP001434883"/>
    </source>
</evidence>
<gene>
    <name evidence="5" type="ORF">XENOCAPTIV_016345</name>
</gene>
<keyword evidence="1 3" id="KW-1015">Disulfide bond</keyword>
<protein>
    <recommendedName>
        <fullName evidence="4">Laminin EGF-like domain-containing protein</fullName>
    </recommendedName>
</protein>
<dbReference type="InterPro" id="IPR002049">
    <property type="entry name" value="LE_dom"/>
</dbReference>
<feature type="domain" description="Laminin EGF-like" evidence="4">
    <location>
        <begin position="82"/>
        <end position="128"/>
    </location>
</feature>
<evidence type="ECO:0000259" key="4">
    <source>
        <dbReference type="PROSITE" id="PS50027"/>
    </source>
</evidence>
<dbReference type="EMBL" id="JAHRIN010037000">
    <property type="protein sequence ID" value="MEQ2204646.1"/>
    <property type="molecule type" value="Genomic_DNA"/>
</dbReference>
<accession>A0ABV0R937</accession>
<dbReference type="Gene3D" id="2.170.300.10">
    <property type="entry name" value="Tie2 ligand-binding domain superfamily"/>
    <property type="match status" value="1"/>
</dbReference>
<keyword evidence="2 3" id="KW-0424">Laminin EGF-like domain</keyword>
<sequence>MITSTLDVDEVRLSDLRLVSSTQRLTCPHLWKGAAGAGGPLETLNLGHKTNCFSLSPWRLSTWNAERCAMQVGWYFKNGGLCDSHSDPSLGMVGGQCRCKANVEGPRCDKCKTGYFGLSADNPVGCQPCRCDHRGTVLGSSMCDAFSGDCFCKRLVIGRSCDQCLVRLHKGLFQVLL</sequence>
<dbReference type="SUPFAM" id="SSF57196">
    <property type="entry name" value="EGF/Laminin"/>
    <property type="match status" value="2"/>
</dbReference>
<reference evidence="5 6" key="1">
    <citation type="submission" date="2021-06" db="EMBL/GenBank/DDBJ databases">
        <authorList>
            <person name="Palmer J.M."/>
        </authorList>
    </citation>
    <scope>NUCLEOTIDE SEQUENCE [LARGE SCALE GENOMIC DNA]</scope>
    <source>
        <strain evidence="5 6">XC_2019</strain>
        <tissue evidence="5">Muscle</tissue>
    </source>
</reference>
<comment type="caution">
    <text evidence="5">The sequence shown here is derived from an EMBL/GenBank/DDBJ whole genome shotgun (WGS) entry which is preliminary data.</text>
</comment>
<keyword evidence="6" id="KW-1185">Reference proteome</keyword>
<dbReference type="InterPro" id="IPR050440">
    <property type="entry name" value="Laminin/Netrin_ECM"/>
</dbReference>
<dbReference type="PROSITE" id="PS50027">
    <property type="entry name" value="EGF_LAM_2"/>
    <property type="match status" value="1"/>
</dbReference>
<feature type="disulfide bond" evidence="3">
    <location>
        <begin position="99"/>
        <end position="108"/>
    </location>
</feature>
<comment type="caution">
    <text evidence="3">Lacks conserved residue(s) required for the propagation of feature annotation.</text>
</comment>
<dbReference type="PANTHER" id="PTHR10574:SF36">
    <property type="entry name" value="LAMININ SUBUNIT BETA-2"/>
    <property type="match status" value="1"/>
</dbReference>
<dbReference type="PANTHER" id="PTHR10574">
    <property type="entry name" value="NETRIN/LAMININ-RELATED"/>
    <property type="match status" value="1"/>
</dbReference>
<dbReference type="PROSITE" id="PS00022">
    <property type="entry name" value="EGF_1"/>
    <property type="match status" value="1"/>
</dbReference>
<evidence type="ECO:0000313" key="5">
    <source>
        <dbReference type="EMBL" id="MEQ2204646.1"/>
    </source>
</evidence>
<dbReference type="CDD" id="cd00055">
    <property type="entry name" value="EGF_Lam"/>
    <property type="match status" value="2"/>
</dbReference>
<dbReference type="Proteomes" id="UP001434883">
    <property type="component" value="Unassembled WGS sequence"/>
</dbReference>
<evidence type="ECO:0000256" key="3">
    <source>
        <dbReference type="PROSITE-ProRule" id="PRU00460"/>
    </source>
</evidence>
<dbReference type="Pfam" id="PF00053">
    <property type="entry name" value="EGF_laminin"/>
    <property type="match status" value="2"/>
</dbReference>
<evidence type="ECO:0000256" key="2">
    <source>
        <dbReference type="ARBA" id="ARBA00023292"/>
    </source>
</evidence>
<dbReference type="SMART" id="SM00180">
    <property type="entry name" value="EGF_Lam"/>
    <property type="match status" value="2"/>
</dbReference>
<evidence type="ECO:0000256" key="1">
    <source>
        <dbReference type="ARBA" id="ARBA00023157"/>
    </source>
</evidence>
<dbReference type="PROSITE" id="PS01248">
    <property type="entry name" value="EGF_LAM_1"/>
    <property type="match status" value="1"/>
</dbReference>
<name>A0ABV0R937_9TELE</name>